<dbReference type="FunFam" id="3.30.310.10:FF:000001">
    <property type="entry name" value="TATA-box-binding protein 2"/>
    <property type="match status" value="1"/>
</dbReference>
<dbReference type="HAMAP" id="MF_00408">
    <property type="entry name" value="TATA_bind_prot_arch"/>
    <property type="match status" value="1"/>
</dbReference>
<dbReference type="Gene3D" id="3.30.310.10">
    <property type="entry name" value="TATA-Binding Protein"/>
    <property type="match status" value="2"/>
</dbReference>
<dbReference type="InterPro" id="IPR033710">
    <property type="entry name" value="TBP_eukaryotic"/>
</dbReference>
<dbReference type="Pfam" id="PF00352">
    <property type="entry name" value="TBP"/>
    <property type="match status" value="2"/>
</dbReference>
<evidence type="ECO:0000256" key="3">
    <source>
        <dbReference type="ARBA" id="ARBA00023125"/>
    </source>
</evidence>
<comment type="similarity">
    <text evidence="2">Belongs to the TBP family.</text>
</comment>
<dbReference type="GO" id="GO:0006352">
    <property type="term" value="P:DNA-templated transcription initiation"/>
    <property type="evidence" value="ECO:0007669"/>
    <property type="project" value="InterPro"/>
</dbReference>
<evidence type="ECO:0000313" key="6">
    <source>
        <dbReference type="EMBL" id="KAL0375998.1"/>
    </source>
</evidence>
<keyword evidence="4" id="KW-0804">Transcription</keyword>
<dbReference type="FunFam" id="3.30.310.10:FF:000002">
    <property type="entry name" value="TATA-box-binding protein 2"/>
    <property type="match status" value="1"/>
</dbReference>
<reference evidence="6" key="1">
    <citation type="submission" date="2020-06" db="EMBL/GenBank/DDBJ databases">
        <authorList>
            <person name="Li T."/>
            <person name="Hu X."/>
            <person name="Zhang T."/>
            <person name="Song X."/>
            <person name="Zhang H."/>
            <person name="Dai N."/>
            <person name="Sheng W."/>
            <person name="Hou X."/>
            <person name="Wei L."/>
        </authorList>
    </citation>
    <scope>NUCLEOTIDE SEQUENCE</scope>
    <source>
        <strain evidence="6">KEN8</strain>
        <tissue evidence="6">Leaf</tissue>
    </source>
</reference>
<dbReference type="AlphaFoldDB" id="A0AAW2R835"/>
<dbReference type="GO" id="GO:0005634">
    <property type="term" value="C:nucleus"/>
    <property type="evidence" value="ECO:0007669"/>
    <property type="project" value="UniProtKB-SubCell"/>
</dbReference>
<proteinExistence type="inferred from homology"/>
<dbReference type="PANTHER" id="PTHR10126">
    <property type="entry name" value="TATA-BOX BINDING PROTEIN"/>
    <property type="match status" value="1"/>
</dbReference>
<dbReference type="EMBL" id="JACGWM010000004">
    <property type="protein sequence ID" value="KAL0375998.1"/>
    <property type="molecule type" value="Genomic_DNA"/>
</dbReference>
<organism evidence="6">
    <name type="scientific">Sesamum calycinum</name>
    <dbReference type="NCBI Taxonomy" id="2727403"/>
    <lineage>
        <taxon>Eukaryota</taxon>
        <taxon>Viridiplantae</taxon>
        <taxon>Streptophyta</taxon>
        <taxon>Embryophyta</taxon>
        <taxon>Tracheophyta</taxon>
        <taxon>Spermatophyta</taxon>
        <taxon>Magnoliopsida</taxon>
        <taxon>eudicotyledons</taxon>
        <taxon>Gunneridae</taxon>
        <taxon>Pentapetalae</taxon>
        <taxon>asterids</taxon>
        <taxon>lamiids</taxon>
        <taxon>Lamiales</taxon>
        <taxon>Pedaliaceae</taxon>
        <taxon>Sesamum</taxon>
    </lineage>
</organism>
<evidence type="ECO:0000256" key="2">
    <source>
        <dbReference type="ARBA" id="ARBA00005560"/>
    </source>
</evidence>
<protein>
    <submittedName>
        <fullName evidence="6">TATA-box-binding protein</fullName>
    </submittedName>
</protein>
<keyword evidence="3" id="KW-0238">DNA-binding</keyword>
<dbReference type="InterPro" id="IPR030491">
    <property type="entry name" value="TBP_CS"/>
</dbReference>
<evidence type="ECO:0000256" key="5">
    <source>
        <dbReference type="ARBA" id="ARBA00023242"/>
    </source>
</evidence>
<dbReference type="PRINTS" id="PR00686">
    <property type="entry name" value="TIFACTORIID"/>
</dbReference>
<comment type="caution">
    <text evidence="6">The sequence shown here is derived from an EMBL/GenBank/DDBJ whole genome shotgun (WGS) entry which is preliminary data.</text>
</comment>
<accession>A0AAW2R835</accession>
<sequence>MDNQWLVDNQLPANFHQWFEENQAPDSELMSDNPSGPVPTIQNIVSTVNLDCKLNLAEISLKTKNSEYNPKRFSAVIMRIKEPKTTALIFASGKIVCTGAKTEQESRLAARKFARVVQKVGFPARFSGFRIQNMVGSCDVKFPIRLENMVCGHGVYSVYEPEIFPGLIYRMKNPKVVILVFASGKIVIAGAKAKDDIFTAFDNIYPVLQQYKRM</sequence>
<dbReference type="PROSITE" id="PS00351">
    <property type="entry name" value="TFIID"/>
    <property type="match status" value="1"/>
</dbReference>
<dbReference type="InterPro" id="IPR000814">
    <property type="entry name" value="TBP"/>
</dbReference>
<reference evidence="6" key="2">
    <citation type="journal article" date="2024" name="Plant">
        <title>Genomic evolution and insights into agronomic trait innovations of Sesamum species.</title>
        <authorList>
            <person name="Miao H."/>
            <person name="Wang L."/>
            <person name="Qu L."/>
            <person name="Liu H."/>
            <person name="Sun Y."/>
            <person name="Le M."/>
            <person name="Wang Q."/>
            <person name="Wei S."/>
            <person name="Zheng Y."/>
            <person name="Lin W."/>
            <person name="Duan Y."/>
            <person name="Cao H."/>
            <person name="Xiong S."/>
            <person name="Wang X."/>
            <person name="Wei L."/>
            <person name="Li C."/>
            <person name="Ma Q."/>
            <person name="Ju M."/>
            <person name="Zhao R."/>
            <person name="Li G."/>
            <person name="Mu C."/>
            <person name="Tian Q."/>
            <person name="Mei H."/>
            <person name="Zhang T."/>
            <person name="Gao T."/>
            <person name="Zhang H."/>
        </authorList>
    </citation>
    <scope>NUCLEOTIDE SEQUENCE</scope>
    <source>
        <strain evidence="6">KEN8</strain>
    </source>
</reference>
<keyword evidence="5" id="KW-0539">Nucleus</keyword>
<evidence type="ECO:0000256" key="1">
    <source>
        <dbReference type="ARBA" id="ARBA00004123"/>
    </source>
</evidence>
<comment type="subcellular location">
    <subcellularLocation>
        <location evidence="1">Nucleus</location>
    </subcellularLocation>
</comment>
<dbReference type="InterPro" id="IPR012295">
    <property type="entry name" value="TBP_dom_sf"/>
</dbReference>
<name>A0AAW2R835_9LAMI</name>
<evidence type="ECO:0000256" key="4">
    <source>
        <dbReference type="ARBA" id="ARBA00023163"/>
    </source>
</evidence>
<dbReference type="CDD" id="cd04516">
    <property type="entry name" value="TBP_eukaryotes"/>
    <property type="match status" value="1"/>
</dbReference>
<gene>
    <name evidence="6" type="ORF">Scaly_0717400</name>
</gene>
<dbReference type="SUPFAM" id="SSF55945">
    <property type="entry name" value="TATA-box binding protein-like"/>
    <property type="match status" value="2"/>
</dbReference>
<dbReference type="GO" id="GO:0003677">
    <property type="term" value="F:DNA binding"/>
    <property type="evidence" value="ECO:0007669"/>
    <property type="project" value="UniProtKB-KW"/>
</dbReference>